<keyword evidence="11" id="KW-1185">Reference proteome</keyword>
<keyword evidence="6 10" id="KW-1133">Transmembrane helix</keyword>
<feature type="transmembrane region" description="Helical" evidence="10">
    <location>
        <begin position="109"/>
        <end position="133"/>
    </location>
</feature>
<dbReference type="PANTHER" id="PTHR11157:SF21">
    <property type="entry name" value="ELONGATION OF VERY LONG CHAIN FATTY ACIDS PROTEIN"/>
    <property type="match status" value="1"/>
</dbReference>
<keyword evidence="5 10" id="KW-0276">Fatty acid metabolism</keyword>
<keyword evidence="4 10" id="KW-0812">Transmembrane</keyword>
<protein>
    <recommendedName>
        <fullName evidence="10">Elongation of very long chain fatty acids protein</fullName>
        <ecNumber evidence="10">2.3.1.199</ecNumber>
    </recommendedName>
    <alternativeName>
        <fullName evidence="10">Very-long-chain 3-oxoacyl-CoA synthase</fullName>
    </alternativeName>
</protein>
<dbReference type="InterPro" id="IPR030457">
    <property type="entry name" value="ELO_CS"/>
</dbReference>
<feature type="transmembrane region" description="Helical" evidence="10">
    <location>
        <begin position="66"/>
        <end position="89"/>
    </location>
</feature>
<evidence type="ECO:0000256" key="4">
    <source>
        <dbReference type="ARBA" id="ARBA00022692"/>
    </source>
</evidence>
<evidence type="ECO:0000256" key="5">
    <source>
        <dbReference type="ARBA" id="ARBA00022832"/>
    </source>
</evidence>
<dbReference type="InterPro" id="IPR002076">
    <property type="entry name" value="ELO_fam"/>
</dbReference>
<evidence type="ECO:0000256" key="7">
    <source>
        <dbReference type="ARBA" id="ARBA00023098"/>
    </source>
</evidence>
<keyword evidence="8 10" id="KW-0472">Membrane</keyword>
<gene>
    <name evidence="12" type="primary">LOC108563106</name>
</gene>
<dbReference type="PANTHER" id="PTHR11157">
    <property type="entry name" value="FATTY ACID ACYL TRANSFERASE-RELATED"/>
    <property type="match status" value="1"/>
</dbReference>
<feature type="transmembrane region" description="Helical" evidence="10">
    <location>
        <begin position="231"/>
        <end position="250"/>
    </location>
</feature>
<dbReference type="RefSeq" id="XP_017777174.1">
    <property type="nucleotide sequence ID" value="XM_017921685.1"/>
</dbReference>
<reference evidence="12" key="1">
    <citation type="submission" date="2025-08" db="UniProtKB">
        <authorList>
            <consortium name="RefSeq"/>
        </authorList>
    </citation>
    <scope>IDENTIFICATION</scope>
    <source>
        <tissue evidence="12">Whole Larva</tissue>
    </source>
</reference>
<feature type="transmembrane region" description="Helical" evidence="10">
    <location>
        <begin position="333"/>
        <end position="359"/>
    </location>
</feature>
<feature type="transmembrane region" description="Helical" evidence="10">
    <location>
        <begin position="404"/>
        <end position="423"/>
    </location>
</feature>
<feature type="transmembrane region" description="Helical" evidence="10">
    <location>
        <begin position="292"/>
        <end position="312"/>
    </location>
</feature>
<feature type="transmembrane region" description="Helical" evidence="10">
    <location>
        <begin position="168"/>
        <end position="187"/>
    </location>
</feature>
<evidence type="ECO:0000256" key="9">
    <source>
        <dbReference type="ARBA" id="ARBA00023160"/>
    </source>
</evidence>
<evidence type="ECO:0000256" key="8">
    <source>
        <dbReference type="ARBA" id="ARBA00023136"/>
    </source>
</evidence>
<feature type="transmembrane region" description="Helical" evidence="10">
    <location>
        <begin position="35"/>
        <end position="54"/>
    </location>
</feature>
<dbReference type="PROSITE" id="PS01188">
    <property type="entry name" value="ELO"/>
    <property type="match status" value="1"/>
</dbReference>
<comment type="caution">
    <text evidence="10">Lacks conserved residue(s) required for the propagation of feature annotation.</text>
</comment>
<feature type="transmembrane region" description="Helical" evidence="10">
    <location>
        <begin position="469"/>
        <end position="488"/>
    </location>
</feature>
<evidence type="ECO:0000256" key="2">
    <source>
        <dbReference type="ARBA" id="ARBA00022516"/>
    </source>
</evidence>
<name>A0ABM1MRH4_NICVS</name>
<evidence type="ECO:0000256" key="1">
    <source>
        <dbReference type="ARBA" id="ARBA00004141"/>
    </source>
</evidence>
<keyword evidence="9 10" id="KW-0275">Fatty acid biosynthesis</keyword>
<comment type="similarity">
    <text evidence="10">Belongs to the ELO family.</text>
</comment>
<feature type="transmembrane region" description="Helical" evidence="10">
    <location>
        <begin position="207"/>
        <end position="225"/>
    </location>
</feature>
<dbReference type="Proteomes" id="UP000695000">
    <property type="component" value="Unplaced"/>
</dbReference>
<keyword evidence="7 10" id="KW-0443">Lipid metabolism</keyword>
<feature type="transmembrane region" description="Helical" evidence="10">
    <location>
        <begin position="379"/>
        <end position="397"/>
    </location>
</feature>
<comment type="subcellular location">
    <subcellularLocation>
        <location evidence="1">Membrane</location>
        <topology evidence="1">Multi-pass membrane protein</topology>
    </subcellularLocation>
</comment>
<keyword evidence="3 10" id="KW-0808">Transferase</keyword>
<accession>A0ABM1MRH4</accession>
<comment type="catalytic activity">
    <reaction evidence="10">
        <text>a very-long-chain acyl-CoA + malonyl-CoA + H(+) = a very-long-chain 3-oxoacyl-CoA + CO2 + CoA</text>
        <dbReference type="Rhea" id="RHEA:32727"/>
        <dbReference type="ChEBI" id="CHEBI:15378"/>
        <dbReference type="ChEBI" id="CHEBI:16526"/>
        <dbReference type="ChEBI" id="CHEBI:57287"/>
        <dbReference type="ChEBI" id="CHEBI:57384"/>
        <dbReference type="ChEBI" id="CHEBI:90725"/>
        <dbReference type="ChEBI" id="CHEBI:90736"/>
        <dbReference type="EC" id="2.3.1.199"/>
    </reaction>
</comment>
<evidence type="ECO:0000313" key="12">
    <source>
        <dbReference type="RefSeq" id="XP_017777174.1"/>
    </source>
</evidence>
<feature type="transmembrane region" description="Helical" evidence="10">
    <location>
        <begin position="429"/>
        <end position="449"/>
    </location>
</feature>
<proteinExistence type="inferred from homology"/>
<dbReference type="Pfam" id="PF01151">
    <property type="entry name" value="ELO"/>
    <property type="match status" value="2"/>
</dbReference>
<evidence type="ECO:0000256" key="10">
    <source>
        <dbReference type="RuleBase" id="RU361115"/>
    </source>
</evidence>
<organism evidence="11 12">
    <name type="scientific">Nicrophorus vespilloides</name>
    <name type="common">Boreal carrion beetle</name>
    <dbReference type="NCBI Taxonomy" id="110193"/>
    <lineage>
        <taxon>Eukaryota</taxon>
        <taxon>Metazoa</taxon>
        <taxon>Ecdysozoa</taxon>
        <taxon>Arthropoda</taxon>
        <taxon>Hexapoda</taxon>
        <taxon>Insecta</taxon>
        <taxon>Pterygota</taxon>
        <taxon>Neoptera</taxon>
        <taxon>Endopterygota</taxon>
        <taxon>Coleoptera</taxon>
        <taxon>Polyphaga</taxon>
        <taxon>Staphyliniformia</taxon>
        <taxon>Silphidae</taxon>
        <taxon>Nicrophorinae</taxon>
        <taxon>Nicrophorus</taxon>
    </lineage>
</organism>
<feature type="transmembrane region" description="Helical" evidence="10">
    <location>
        <begin position="145"/>
        <end position="162"/>
    </location>
</feature>
<keyword evidence="2 10" id="KW-0444">Lipid biosynthesis</keyword>
<evidence type="ECO:0000256" key="3">
    <source>
        <dbReference type="ARBA" id="ARBA00022679"/>
    </source>
</evidence>
<dbReference type="GeneID" id="108563106"/>
<feature type="transmembrane region" description="Helical" evidence="10">
    <location>
        <begin position="494"/>
        <end position="515"/>
    </location>
</feature>
<sequence>MALLVKSTIDLFQKMNKNADPRTIDLPLIKSPVPTLFLTVLYLLFVLEVGVSWMKDKKPYKLSTVLKIYNIVQVCLSSYIFIKCFPGILKLNLYCGNLDYGCRSEDDLNFIHLTWLYFMNKFIDLFDTVFFVLRKKEKQKTFLHIYHHFFAVWMGYISIKYLAGGTTMFLICANSFVHFLMYSYYFFSVQMKIESTKFKKFITHLQMIQFVFLAIVFASTLMTNGCNYPKIPSLLMTLQLLTMIVMFSDFYRRSTENPYKSVVIMALLLKSAVDSLRYVLIEMKDPKTSKYILTNSPIPTVFIVVMYLLFVLELGPKYMAKRKPMQIDRIVQIYNLVQVFLCLFIAYGAIDLILSFDMLCQPISYEDTVTSHREFDMCYYYWVIKFLDMFDTVFFVLRKKNNQVTFLHVYHHVMMVGSGWIYTTNFAGGHVMLVGFLNTLIHILMYSYYFLTSAKILDRNSSVKKYMTILQLIQFVFIFVSFNIAFYIGCYNRIAIFFVILQSIMMIVLFSNFYYKCYIAPSKKTQ</sequence>
<feature type="transmembrane region" description="Helical" evidence="10">
    <location>
        <begin position="262"/>
        <end position="280"/>
    </location>
</feature>
<evidence type="ECO:0000313" key="11">
    <source>
        <dbReference type="Proteomes" id="UP000695000"/>
    </source>
</evidence>
<dbReference type="EC" id="2.3.1.199" evidence="10"/>
<evidence type="ECO:0000256" key="6">
    <source>
        <dbReference type="ARBA" id="ARBA00022989"/>
    </source>
</evidence>